<dbReference type="STRING" id="1963862.B4O97_14500"/>
<gene>
    <name evidence="7" type="ORF">B4O97_14500</name>
</gene>
<dbReference type="EMBL" id="MWQY01000017">
    <property type="protein sequence ID" value="ORC33871.1"/>
    <property type="molecule type" value="Genomic_DNA"/>
</dbReference>
<evidence type="ECO:0000256" key="3">
    <source>
        <dbReference type="ARBA" id="ARBA00022692"/>
    </source>
</evidence>
<name>A0A1Y1RWJ8_9SPIO</name>
<evidence type="ECO:0000256" key="2">
    <source>
        <dbReference type="ARBA" id="ARBA00008854"/>
    </source>
</evidence>
<sequence>MSKGLRTGLIVLGVIFVLLFLMYSSFRSTYNSMVSMDESVKAAWAQVENQYQRRYDLIPNLVETVKGFANQEQETLTAVTEARSRAGGVMQMDESLLEDPEAFARFQEAQAGLGSALQRLLMITENYPDLKSNQNFLALQDQLEGTENRIAVERQRFNETARSYNTYIRQFPRVIIANMMGFREKAYFSATEGASSAPQVSF</sequence>
<keyword evidence="8" id="KW-1185">Reference proteome</keyword>
<evidence type="ECO:0000256" key="5">
    <source>
        <dbReference type="ARBA" id="ARBA00023136"/>
    </source>
</evidence>
<dbReference type="Proteomes" id="UP000192343">
    <property type="component" value="Unassembled WGS sequence"/>
</dbReference>
<dbReference type="InterPro" id="IPR023353">
    <property type="entry name" value="LemA-like_dom_sf"/>
</dbReference>
<comment type="caution">
    <text evidence="7">The sequence shown here is derived from an EMBL/GenBank/DDBJ whole genome shotgun (WGS) entry which is preliminary data.</text>
</comment>
<keyword evidence="3 6" id="KW-0812">Transmembrane</keyword>
<protein>
    <submittedName>
        <fullName evidence="7">LemA family protein</fullName>
    </submittedName>
</protein>
<proteinExistence type="inferred from homology"/>
<dbReference type="RefSeq" id="WP_083051888.1">
    <property type="nucleotide sequence ID" value="NZ_CAXXQO010000002.1"/>
</dbReference>
<reference evidence="7 8" key="1">
    <citation type="submission" date="2017-03" db="EMBL/GenBank/DDBJ databases">
        <title>Draft Genome sequence of Marispirochaeta sp. strain JC444.</title>
        <authorList>
            <person name="Shivani Y."/>
            <person name="Subhash Y."/>
            <person name="Sasikala C."/>
            <person name="Ramana C."/>
        </authorList>
    </citation>
    <scope>NUCLEOTIDE SEQUENCE [LARGE SCALE GENOMIC DNA]</scope>
    <source>
        <strain evidence="7 8">JC444</strain>
    </source>
</reference>
<evidence type="ECO:0000313" key="8">
    <source>
        <dbReference type="Proteomes" id="UP000192343"/>
    </source>
</evidence>
<dbReference type="SUPFAM" id="SSF140478">
    <property type="entry name" value="LemA-like"/>
    <property type="match status" value="1"/>
</dbReference>
<evidence type="ECO:0000256" key="6">
    <source>
        <dbReference type="SAM" id="Phobius"/>
    </source>
</evidence>
<dbReference type="Gene3D" id="1.20.1440.20">
    <property type="entry name" value="LemA-like domain"/>
    <property type="match status" value="1"/>
</dbReference>
<feature type="transmembrane region" description="Helical" evidence="6">
    <location>
        <begin position="7"/>
        <end position="26"/>
    </location>
</feature>
<evidence type="ECO:0000256" key="4">
    <source>
        <dbReference type="ARBA" id="ARBA00022989"/>
    </source>
</evidence>
<accession>A0A1Y1RWJ8</accession>
<comment type="similarity">
    <text evidence="2">Belongs to the LemA family.</text>
</comment>
<keyword evidence="5 6" id="KW-0472">Membrane</keyword>
<keyword evidence="4 6" id="KW-1133">Transmembrane helix</keyword>
<dbReference type="GO" id="GO:0016020">
    <property type="term" value="C:membrane"/>
    <property type="evidence" value="ECO:0007669"/>
    <property type="project" value="UniProtKB-SubCell"/>
</dbReference>
<dbReference type="InterPro" id="IPR007156">
    <property type="entry name" value="MamQ_LemA"/>
</dbReference>
<dbReference type="PANTHER" id="PTHR34478">
    <property type="entry name" value="PROTEIN LEMA"/>
    <property type="match status" value="1"/>
</dbReference>
<dbReference type="Pfam" id="PF04011">
    <property type="entry name" value="LemA"/>
    <property type="match status" value="1"/>
</dbReference>
<dbReference type="AlphaFoldDB" id="A0A1Y1RWJ8"/>
<evidence type="ECO:0000313" key="7">
    <source>
        <dbReference type="EMBL" id="ORC33871.1"/>
    </source>
</evidence>
<dbReference type="PANTHER" id="PTHR34478:SF2">
    <property type="entry name" value="MEMBRANE PROTEIN"/>
    <property type="match status" value="1"/>
</dbReference>
<organism evidence="7 8">
    <name type="scientific">Marispirochaeta aestuarii</name>
    <dbReference type="NCBI Taxonomy" id="1963862"/>
    <lineage>
        <taxon>Bacteria</taxon>
        <taxon>Pseudomonadati</taxon>
        <taxon>Spirochaetota</taxon>
        <taxon>Spirochaetia</taxon>
        <taxon>Spirochaetales</taxon>
        <taxon>Spirochaetaceae</taxon>
        <taxon>Marispirochaeta</taxon>
    </lineage>
</organism>
<dbReference type="OrthoDB" id="9804152at2"/>
<evidence type="ECO:0000256" key="1">
    <source>
        <dbReference type="ARBA" id="ARBA00004167"/>
    </source>
</evidence>
<comment type="subcellular location">
    <subcellularLocation>
        <location evidence="1">Membrane</location>
        <topology evidence="1">Single-pass membrane protein</topology>
    </subcellularLocation>
</comment>